<dbReference type="Gene3D" id="3.50.50.60">
    <property type="entry name" value="FAD/NAD(P)-binding domain"/>
    <property type="match status" value="1"/>
</dbReference>
<protein>
    <submittedName>
        <fullName evidence="3">NAD(P)-binding protein</fullName>
    </submittedName>
</protein>
<keyword evidence="2" id="KW-0560">Oxidoreductase</keyword>
<name>A0ABU7YZK3_9GAMM</name>
<comment type="caution">
    <text evidence="3">The sequence shown here is derived from an EMBL/GenBank/DDBJ whole genome shotgun (WGS) entry which is preliminary data.</text>
</comment>
<evidence type="ECO:0000256" key="2">
    <source>
        <dbReference type="ARBA" id="ARBA00023002"/>
    </source>
</evidence>
<dbReference type="Pfam" id="PF13450">
    <property type="entry name" value="NAD_binding_8"/>
    <property type="match status" value="1"/>
</dbReference>
<gene>
    <name evidence="3" type="ORF">SNE34_09495</name>
</gene>
<evidence type="ECO:0000313" key="3">
    <source>
        <dbReference type="EMBL" id="MEG3184243.1"/>
    </source>
</evidence>
<dbReference type="SUPFAM" id="SSF51905">
    <property type="entry name" value="FAD/NAD(P)-binding domain"/>
    <property type="match status" value="1"/>
</dbReference>
<sequence length="106" mass="11030">MREPLDCAIIGGGPGGLTAAVYLARYRRSAVLLDAGDSRARWIPESHNCPGFPSGVGGRDYLARLTVQARSCGARIESDAIKSIEPTRDGGAFVLTASGTSSAHAK</sequence>
<dbReference type="Proteomes" id="UP001355056">
    <property type="component" value="Unassembled WGS sequence"/>
</dbReference>
<dbReference type="RefSeq" id="WP_332616743.1">
    <property type="nucleotide sequence ID" value="NZ_JAXGFP010000004.1"/>
</dbReference>
<organism evidence="3 4">
    <name type="scientific">Novilysobacter erysipheiresistens</name>
    <dbReference type="NCBI Taxonomy" id="1749332"/>
    <lineage>
        <taxon>Bacteria</taxon>
        <taxon>Pseudomonadati</taxon>
        <taxon>Pseudomonadota</taxon>
        <taxon>Gammaproteobacteria</taxon>
        <taxon>Lysobacterales</taxon>
        <taxon>Lysobacteraceae</taxon>
        <taxon>Novilysobacter</taxon>
    </lineage>
</organism>
<dbReference type="InterPro" id="IPR050097">
    <property type="entry name" value="Ferredoxin-NADP_redctase_2"/>
</dbReference>
<evidence type="ECO:0000256" key="1">
    <source>
        <dbReference type="ARBA" id="ARBA00022630"/>
    </source>
</evidence>
<dbReference type="PANTHER" id="PTHR48105">
    <property type="entry name" value="THIOREDOXIN REDUCTASE 1-RELATED-RELATED"/>
    <property type="match status" value="1"/>
</dbReference>
<accession>A0ABU7YZK3</accession>
<dbReference type="PRINTS" id="PR00368">
    <property type="entry name" value="FADPNR"/>
</dbReference>
<reference evidence="3 4" key="1">
    <citation type="journal article" date="2016" name="Int. J. Syst. Evol. Microbiol.">
        <title>Lysobacter erysipheiresistens sp. nov., an antagonist of powdery mildew, isolated from tobacco-cultivated soil.</title>
        <authorList>
            <person name="Xie B."/>
            <person name="Li T."/>
            <person name="Lin X."/>
            <person name="Wang C.J."/>
            <person name="Chen Y.J."/>
            <person name="Liu W.J."/>
            <person name="Zhao Z.W."/>
        </authorList>
    </citation>
    <scope>NUCLEOTIDE SEQUENCE [LARGE SCALE GENOMIC DNA]</scope>
    <source>
        <strain evidence="3 4">RS-LYSO-3</strain>
    </source>
</reference>
<evidence type="ECO:0000313" key="4">
    <source>
        <dbReference type="Proteomes" id="UP001355056"/>
    </source>
</evidence>
<keyword evidence="4" id="KW-1185">Reference proteome</keyword>
<dbReference type="EMBL" id="JAXGFP010000004">
    <property type="protein sequence ID" value="MEG3184243.1"/>
    <property type="molecule type" value="Genomic_DNA"/>
</dbReference>
<dbReference type="InterPro" id="IPR036188">
    <property type="entry name" value="FAD/NAD-bd_sf"/>
</dbReference>
<proteinExistence type="predicted"/>
<keyword evidence="1" id="KW-0285">Flavoprotein</keyword>